<name>A0A8J6B0T4_9EUKA</name>
<dbReference type="InterPro" id="IPR000408">
    <property type="entry name" value="Reg_chr_condens"/>
</dbReference>
<gene>
    <name evidence="1" type="ORF">J8273_3267</name>
</gene>
<accession>A0A8J6B0T4</accession>
<comment type="caution">
    <text evidence="1">The sequence shown here is derived from an EMBL/GenBank/DDBJ whole genome shotgun (WGS) entry which is preliminary data.</text>
</comment>
<dbReference type="Proteomes" id="UP000717585">
    <property type="component" value="Unassembled WGS sequence"/>
</dbReference>
<proteinExistence type="predicted"/>
<evidence type="ECO:0000313" key="1">
    <source>
        <dbReference type="EMBL" id="KAG9393138.1"/>
    </source>
</evidence>
<organism evidence="1 2">
    <name type="scientific">Carpediemonas membranifera</name>
    <dbReference type="NCBI Taxonomy" id="201153"/>
    <lineage>
        <taxon>Eukaryota</taxon>
        <taxon>Metamonada</taxon>
        <taxon>Carpediemonas-like organisms</taxon>
        <taxon>Carpediemonas</taxon>
    </lineage>
</organism>
<dbReference type="AlphaFoldDB" id="A0A8J6B0T4"/>
<dbReference type="Pfam" id="PF00415">
    <property type="entry name" value="RCC1"/>
    <property type="match status" value="1"/>
</dbReference>
<protein>
    <submittedName>
        <fullName evidence="1">Chromosome partition protein Smc</fullName>
    </submittedName>
</protein>
<dbReference type="SUPFAM" id="SSF50985">
    <property type="entry name" value="RCC1/BLIP-II"/>
    <property type="match status" value="1"/>
</dbReference>
<keyword evidence="2" id="KW-1185">Reference proteome</keyword>
<reference evidence="1" key="1">
    <citation type="submission" date="2021-05" db="EMBL/GenBank/DDBJ databases">
        <title>A free-living protist that lacks canonical eukaryotic 1 DNA replication and segregation systems.</title>
        <authorList>
            <person name="Salas-Leiva D.E."/>
            <person name="Tromer E.C."/>
            <person name="Curtis B.A."/>
            <person name="Jerlstrom-Hultqvist J."/>
            <person name="Kolisko M."/>
            <person name="Yi Z."/>
            <person name="Salas-Leiva J.S."/>
            <person name="Gallot-Lavallee L."/>
            <person name="Kops G.J.P.L."/>
            <person name="Archibald J.M."/>
            <person name="Simpson A.G.B."/>
            <person name="Roger A.J."/>
        </authorList>
    </citation>
    <scope>NUCLEOTIDE SEQUENCE</scope>
    <source>
        <strain evidence="1">BICM</strain>
    </source>
</reference>
<dbReference type="InterPro" id="IPR009091">
    <property type="entry name" value="RCC1/BLIP-II"/>
</dbReference>
<sequence>MLLAIPGLTDAARSRVEHAVGTLLDGPQLSMNVELHEDESLEDSLHTLLQGTLWAILMQAGADPDLERHIGGHGEVDSSISGARFLWFMCKKFFFTHNVAEKDGITIAHHMRHEYRIYDGHLFHGRENKIYLIQFSRARIPRVIRVVMDQTESYQIVGVTPHGLYGWGFNDYCQLGFKSTGYSAVPRRLTFEGCSEVQQYEQQLPPWNKDRLVIQISMTAVRTFILTPVGFVATGVGLQQFLPDNRITYKAFNPVHLPNHFIPSRVMDFRYVTIIPSGQGQMITGENTLGQLGLGHTRSVTGFQSSPHRFDEVLQCTPFYNIFLQGAAVLFAGKVCNIMVNSGLLPGGVSDQDIVSDPLRLIMPAGLSRFLFHFDPKVQLIHALAYGGETHVHWWRGWHAKQATAPFEASAVIFPHLKPGELRLYLRDGDGSWRKLNLMKPGKCAQCDGVIHRMKSFKVHELHDMPPPGEGRG</sequence>
<dbReference type="EMBL" id="JAHDYR010000025">
    <property type="protein sequence ID" value="KAG9393138.1"/>
    <property type="molecule type" value="Genomic_DNA"/>
</dbReference>
<dbReference type="Gene3D" id="2.130.10.30">
    <property type="entry name" value="Regulator of chromosome condensation 1/beta-lactamase-inhibitor protein II"/>
    <property type="match status" value="1"/>
</dbReference>
<evidence type="ECO:0000313" key="2">
    <source>
        <dbReference type="Proteomes" id="UP000717585"/>
    </source>
</evidence>